<gene>
    <name evidence="1" type="ORF">BKM63_10115</name>
</gene>
<dbReference type="EMBL" id="MLFK01000006">
    <property type="protein sequence ID" value="OIV41999.1"/>
    <property type="molecule type" value="Genomic_DNA"/>
</dbReference>
<dbReference type="AlphaFoldDB" id="A0A1J7BTG2"/>
<accession>A0A1J7BTG2</accession>
<dbReference type="OrthoDB" id="671759at2"/>
<evidence type="ECO:0000313" key="1">
    <source>
        <dbReference type="EMBL" id="OIV41999.1"/>
    </source>
</evidence>
<name>A0A1J7BTG2_FLAJO</name>
<evidence type="ECO:0000313" key="2">
    <source>
        <dbReference type="Proteomes" id="UP000182826"/>
    </source>
</evidence>
<reference evidence="1 2" key="1">
    <citation type="submission" date="2016-10" db="EMBL/GenBank/DDBJ databases">
        <title>Draft Genome Sequence of Rhizobacteria Flavobacterium johnsoniae CI04.</title>
        <authorList>
            <person name="Bravo J.I."/>
            <person name="Lozano G.L."/>
            <person name="Handelsman J."/>
        </authorList>
    </citation>
    <scope>NUCLEOTIDE SEQUENCE [LARGE SCALE GENOMIC DNA]</scope>
    <source>
        <strain evidence="1 2">CI04</strain>
    </source>
</reference>
<proteinExistence type="predicted"/>
<dbReference type="RefSeq" id="WP_071636490.1">
    <property type="nucleotide sequence ID" value="NZ_MLFK01000006.1"/>
</dbReference>
<protein>
    <submittedName>
        <fullName evidence="1">Uncharacterized protein</fullName>
    </submittedName>
</protein>
<organism evidence="1 2">
    <name type="scientific">Flavobacterium johnsoniae</name>
    <name type="common">Cytophaga johnsonae</name>
    <dbReference type="NCBI Taxonomy" id="986"/>
    <lineage>
        <taxon>Bacteria</taxon>
        <taxon>Pseudomonadati</taxon>
        <taxon>Bacteroidota</taxon>
        <taxon>Flavobacteriia</taxon>
        <taxon>Flavobacteriales</taxon>
        <taxon>Flavobacteriaceae</taxon>
        <taxon>Flavobacterium</taxon>
    </lineage>
</organism>
<comment type="caution">
    <text evidence="1">The sequence shown here is derived from an EMBL/GenBank/DDBJ whole genome shotgun (WGS) entry which is preliminary data.</text>
</comment>
<dbReference type="Proteomes" id="UP000182826">
    <property type="component" value="Unassembled WGS sequence"/>
</dbReference>
<sequence length="155" mass="17958">MSIFKLLFKKSDLECPRCLGKGFVDWEDIQRLKKELKWVPAPCAYCDASGKTTKEMLSKVPVDTAFLTIDLPESEIEKIKNGDTKTLKKGRLKELFFDDLIKYTLHHHLNKNMDAQSITDLYLKNEDSNASFSLERENLLQYIEKVIRLSKSNPE</sequence>
<keyword evidence="2" id="KW-1185">Reference proteome</keyword>